<feature type="compositionally biased region" description="Polar residues" evidence="1">
    <location>
        <begin position="82"/>
        <end position="96"/>
    </location>
</feature>
<sequence length="1371" mass="150026">MGKRLSDLEAEVSELREAVDKLSLTVTRLRREVAEQRGRRSSESDRGEEDRLSDESYSVVGARQAHLSGSPGGLRGYPSSPPDCSQQKSGGPSTSALPAARDLSWAQREEIAAGIGRFFTRCLTGSHRGSSGRDKIPLACRLWVVVRDYHGQVHSPVRGSAPPPFLLTDGRLVASEEVVVQLYFDDLEEGDVAFPLLLIAEFENKPLVAVPFPAWHRSVSRRQMQAGALSKPAVLEVLAANASDKVILSPEHYIKCWVGYLQPDLLVRLQPLTDYEDCSFTFGVVEGGYVIPAIESLVSAANDHFAFFSAGDGVSDPGEALEPELIQGDEGSGSASLGARVDAIEATLETLSEGMHQLLTKVPGGEQTTAPRQPALRKTAVVRDVKSKDAQPKVHFPHLDAGVVEAALQAGIPTRSLAMMEKLVTQNVKAKRVVDERPSVVLGDPLSEEEEDAGAQRLAAEEESGGVPADPMAATLSKLTSIVSFLAEDKKRAKGASKLDLALDSAQGSSASDGFSLGAGKKTAAARRALRTALTDHPEEIHGCIERLMYEDLSSQTLGPGQPPWGLNARVGRIAAIDKGSWTLAAELSLEQIPPMSVLATHQGPNVQDGESPFSRLLDSRWAEVTLGHLRDQEEFLTRRKNIGKNLGKTGKEELLLKTKSGFQGFLSSIVQSPARDDLATSMPGASTWPLPLPYPEVFRQFVTAADMGRAAGKVEDFQDSLDALARAAVALHGEFGGYSFMKPSRDGCSAESQLLRAGRVVGRADRNPVVTAKPLIAKRLNFPPAPAFDPVPFFDPSTTERYVRPISRGYHPDEVSELPPLVQVRANSSEKVALYRKLADSGRLRPIDSSSFHHGYCSGLFAVVKDQHRDRMILDGRPANLLTKGRCKTMASGLALSHLLLEDDKILVCSGLDLKDFFYQFTVIRELPLDECELESDRRVANAEAAYRRMFCCLDVIFEPLCVEDQKAVVRLSPDIIAELTVLVVLGPLAAVNLRATYLNQVIATDASGDCMAVAAPCPAAVVKEVSRHALKKGIWTKLLPSSRARDRVHGILEVEDEVPGERIRGHPLWNLMARALDYEVLWREFVSRPTHINILGLRAYLREEKRLASRRQSVRVLSGLDSQVALGALVKGRSSSRALNNEMRRFLGPALGADIYSLHMYYDTAYNPADDPTRDRQVRTAATTKPPWWRAVEQGSDFELGQWLRRHGTTDDFSGVNLGELCSHDAIDLRPQRLVRNDPLHQEVFKKSQFVVTEGEPDFMKAGALDLFSGRGGVARQMVKLDVPWNESRHFMVVETAAVEKAQGFSELDFVPPVLLSVRLSMEETNAHSDKHCLSWSAHVVSMCATSFATARHLQREEASMDTDSRALS</sequence>
<feature type="compositionally biased region" description="Basic and acidic residues" evidence="1">
    <location>
        <begin position="29"/>
        <end position="54"/>
    </location>
</feature>
<reference evidence="2 3" key="1">
    <citation type="submission" date="2024-02" db="EMBL/GenBank/DDBJ databases">
        <authorList>
            <person name="Chen Y."/>
            <person name="Shah S."/>
            <person name="Dougan E. K."/>
            <person name="Thang M."/>
            <person name="Chan C."/>
        </authorList>
    </citation>
    <scope>NUCLEOTIDE SEQUENCE [LARGE SCALE GENOMIC DNA]</scope>
</reference>
<keyword evidence="3" id="KW-1185">Reference proteome</keyword>
<dbReference type="EMBL" id="CAXAMN010021662">
    <property type="protein sequence ID" value="CAK9062011.1"/>
    <property type="molecule type" value="Genomic_DNA"/>
</dbReference>
<evidence type="ECO:0000313" key="3">
    <source>
        <dbReference type="Proteomes" id="UP001642484"/>
    </source>
</evidence>
<feature type="region of interest" description="Disordered" evidence="1">
    <location>
        <begin position="442"/>
        <end position="469"/>
    </location>
</feature>
<gene>
    <name evidence="2" type="ORF">CCMP2556_LOCUS30497</name>
</gene>
<proteinExistence type="predicted"/>
<organism evidence="2 3">
    <name type="scientific">Durusdinium trenchii</name>
    <dbReference type="NCBI Taxonomy" id="1381693"/>
    <lineage>
        <taxon>Eukaryota</taxon>
        <taxon>Sar</taxon>
        <taxon>Alveolata</taxon>
        <taxon>Dinophyceae</taxon>
        <taxon>Suessiales</taxon>
        <taxon>Symbiodiniaceae</taxon>
        <taxon>Durusdinium</taxon>
    </lineage>
</organism>
<protein>
    <submittedName>
        <fullName evidence="2">Uncharacterized protein</fullName>
    </submittedName>
</protein>
<feature type="region of interest" description="Disordered" evidence="1">
    <location>
        <begin position="29"/>
        <end position="98"/>
    </location>
</feature>
<evidence type="ECO:0000313" key="2">
    <source>
        <dbReference type="EMBL" id="CAK9062011.1"/>
    </source>
</evidence>
<name>A0ABP0NEB9_9DINO</name>
<evidence type="ECO:0000256" key="1">
    <source>
        <dbReference type="SAM" id="MobiDB-lite"/>
    </source>
</evidence>
<accession>A0ABP0NEB9</accession>
<comment type="caution">
    <text evidence="2">The sequence shown here is derived from an EMBL/GenBank/DDBJ whole genome shotgun (WGS) entry which is preliminary data.</text>
</comment>
<dbReference type="Proteomes" id="UP001642484">
    <property type="component" value="Unassembled WGS sequence"/>
</dbReference>